<gene>
    <name evidence="1" type="ORF">OGATHE_002823</name>
</gene>
<dbReference type="Proteomes" id="UP000788993">
    <property type="component" value="Unassembled WGS sequence"/>
</dbReference>
<name>A0A9P8T986_9ASCO</name>
<dbReference type="AlphaFoldDB" id="A0A9P8T986"/>
<protein>
    <submittedName>
        <fullName evidence="1">Uncharacterized protein</fullName>
    </submittedName>
</protein>
<evidence type="ECO:0000313" key="1">
    <source>
        <dbReference type="EMBL" id="KAH3670010.1"/>
    </source>
</evidence>
<reference evidence="1" key="2">
    <citation type="submission" date="2021-01" db="EMBL/GenBank/DDBJ databases">
        <authorList>
            <person name="Schikora-Tamarit M.A."/>
        </authorList>
    </citation>
    <scope>NUCLEOTIDE SEQUENCE</scope>
    <source>
        <strain evidence="1">NCAIM Y.01608</strain>
    </source>
</reference>
<keyword evidence="2" id="KW-1185">Reference proteome</keyword>
<organism evidence="1 2">
    <name type="scientific">Ogataea polymorpha</name>
    <dbReference type="NCBI Taxonomy" id="460523"/>
    <lineage>
        <taxon>Eukaryota</taxon>
        <taxon>Fungi</taxon>
        <taxon>Dikarya</taxon>
        <taxon>Ascomycota</taxon>
        <taxon>Saccharomycotina</taxon>
        <taxon>Pichiomycetes</taxon>
        <taxon>Pichiales</taxon>
        <taxon>Pichiaceae</taxon>
        <taxon>Ogataea</taxon>
    </lineage>
</organism>
<reference evidence="1" key="1">
    <citation type="journal article" date="2021" name="Open Biol.">
        <title>Shared evolutionary footprints suggest mitochondrial oxidative damage underlies multiple complex I losses in fungi.</title>
        <authorList>
            <person name="Schikora-Tamarit M.A."/>
            <person name="Marcet-Houben M."/>
            <person name="Nosek J."/>
            <person name="Gabaldon T."/>
        </authorList>
    </citation>
    <scope>NUCLEOTIDE SEQUENCE</scope>
    <source>
        <strain evidence="1">NCAIM Y.01608</strain>
    </source>
</reference>
<dbReference type="EMBL" id="JAEUBD010000983">
    <property type="protein sequence ID" value="KAH3670010.1"/>
    <property type="molecule type" value="Genomic_DNA"/>
</dbReference>
<sequence length="119" mass="12783">MSDSSIFSVVSPFGVSLPSQALDNSTSSYKERGNIILEADCGGSDLEYTLRGDCLNTSLKPLGVSMEIAGISLGVLFELLHSNRVGDITSLGEFVVYTSRNLGSNAELKFGWKFPDELV</sequence>
<comment type="caution">
    <text evidence="1">The sequence shown here is derived from an EMBL/GenBank/DDBJ whole genome shotgun (WGS) entry which is preliminary data.</text>
</comment>
<accession>A0A9P8T986</accession>
<evidence type="ECO:0000313" key="2">
    <source>
        <dbReference type="Proteomes" id="UP000788993"/>
    </source>
</evidence>
<proteinExistence type="predicted"/>